<dbReference type="Pfam" id="PF00153">
    <property type="entry name" value="Mito_carr"/>
    <property type="match status" value="3"/>
</dbReference>
<feature type="repeat" description="Solcar" evidence="8">
    <location>
        <begin position="76"/>
        <end position="159"/>
    </location>
</feature>
<evidence type="ECO:0000313" key="11">
    <source>
        <dbReference type="Proteomes" id="UP000265515"/>
    </source>
</evidence>
<dbReference type="Gramene" id="GBG81440">
    <property type="protein sequence ID" value="GBG81440"/>
    <property type="gene ID" value="CBR_g32117"/>
</dbReference>
<dbReference type="SUPFAM" id="SSF103506">
    <property type="entry name" value="Mitochondrial carrier"/>
    <property type="match status" value="1"/>
</dbReference>
<dbReference type="PRINTS" id="PR00926">
    <property type="entry name" value="MITOCARRIER"/>
</dbReference>
<keyword evidence="6" id="KW-1133">Transmembrane helix</keyword>
<dbReference type="GO" id="GO:0055085">
    <property type="term" value="P:transmembrane transport"/>
    <property type="evidence" value="ECO:0007669"/>
    <property type="project" value="InterPro"/>
</dbReference>
<evidence type="ECO:0000256" key="4">
    <source>
        <dbReference type="ARBA" id="ARBA00022692"/>
    </source>
</evidence>
<dbReference type="OMA" id="EWIRTSM"/>
<dbReference type="Proteomes" id="UP000265515">
    <property type="component" value="Unassembled WGS sequence"/>
</dbReference>
<keyword evidence="4 8" id="KW-0812">Transmembrane</keyword>
<comment type="caution">
    <text evidence="10">The sequence shown here is derived from an EMBL/GenBank/DDBJ whole genome shotgun (WGS) entry which is preliminary data.</text>
</comment>
<evidence type="ECO:0008006" key="12">
    <source>
        <dbReference type="Google" id="ProtNLM"/>
    </source>
</evidence>
<comment type="subcellular location">
    <subcellularLocation>
        <location evidence="1">Membrane</location>
        <topology evidence="1">Multi-pass membrane protein</topology>
    </subcellularLocation>
</comment>
<keyword evidence="3 9" id="KW-0813">Transport</keyword>
<evidence type="ECO:0000313" key="10">
    <source>
        <dbReference type="EMBL" id="GBG81440.1"/>
    </source>
</evidence>
<dbReference type="InterPro" id="IPR023395">
    <property type="entry name" value="MCP_dom_sf"/>
</dbReference>
<comment type="similarity">
    <text evidence="2 9">Belongs to the mitochondrial carrier (TC 2.A.29) family.</text>
</comment>
<reference evidence="10 11" key="1">
    <citation type="journal article" date="2018" name="Cell">
        <title>The Chara Genome: Secondary Complexity and Implications for Plant Terrestrialization.</title>
        <authorList>
            <person name="Nishiyama T."/>
            <person name="Sakayama H."/>
            <person name="Vries J.D."/>
            <person name="Buschmann H."/>
            <person name="Saint-Marcoux D."/>
            <person name="Ullrich K.K."/>
            <person name="Haas F.B."/>
            <person name="Vanderstraeten L."/>
            <person name="Becker D."/>
            <person name="Lang D."/>
            <person name="Vosolsobe S."/>
            <person name="Rombauts S."/>
            <person name="Wilhelmsson P.K.I."/>
            <person name="Janitza P."/>
            <person name="Kern R."/>
            <person name="Heyl A."/>
            <person name="Rumpler F."/>
            <person name="Villalobos L.I.A.C."/>
            <person name="Clay J.M."/>
            <person name="Skokan R."/>
            <person name="Toyoda A."/>
            <person name="Suzuki Y."/>
            <person name="Kagoshima H."/>
            <person name="Schijlen E."/>
            <person name="Tajeshwar N."/>
            <person name="Catarino B."/>
            <person name="Hetherington A.J."/>
            <person name="Saltykova A."/>
            <person name="Bonnot C."/>
            <person name="Breuninger H."/>
            <person name="Symeonidi A."/>
            <person name="Radhakrishnan G.V."/>
            <person name="Van Nieuwerburgh F."/>
            <person name="Deforce D."/>
            <person name="Chang C."/>
            <person name="Karol K.G."/>
            <person name="Hedrich R."/>
            <person name="Ulvskov P."/>
            <person name="Glockner G."/>
            <person name="Delwiche C.F."/>
            <person name="Petrasek J."/>
            <person name="Van de Peer Y."/>
            <person name="Friml J."/>
            <person name="Beilby M."/>
            <person name="Dolan L."/>
            <person name="Kohara Y."/>
            <person name="Sugano S."/>
            <person name="Fujiyama A."/>
            <person name="Delaux P.-M."/>
            <person name="Quint M."/>
            <person name="TheiBen G."/>
            <person name="Hagemann M."/>
            <person name="Harholt J."/>
            <person name="Dunand C."/>
            <person name="Zachgo S."/>
            <person name="Langdale J."/>
            <person name="Maumus F."/>
            <person name="Straeten D.V.D."/>
            <person name="Gould S.B."/>
            <person name="Rensing S.A."/>
        </authorList>
    </citation>
    <scope>NUCLEOTIDE SEQUENCE [LARGE SCALE GENOMIC DNA]</scope>
    <source>
        <strain evidence="10 11">S276</strain>
    </source>
</reference>
<evidence type="ECO:0000256" key="3">
    <source>
        <dbReference type="ARBA" id="ARBA00022448"/>
    </source>
</evidence>
<sequence length="310" mass="33587">MTTKCHIQSGMKVILAVGLPFTAAKSGISVTDDRGIMGLYRGLGSNFATAAPISAIYTSTYESVKEFLLPCLPKKYHSVAHCVAGGCASVATSFVFTPSECVKQRLQVGGTYTNSWAALVGILQSEGLCSLYAGWGAVLCRNVPQSIIKFLTYEQLKQWAMQNNDGDRLSHLQTLAIGGTAGSTAAFFTTPFDVIKTRLQTQVPGLSAKYNGVGHALTTILAEEGISGLYRGVGPRLFIYVSQGAIFFASYEFARKLLSTAVWPLATNQATERLSAYAREVVKEEEWIRTSMRRKEGGVARVKLRSRDKG</sequence>
<evidence type="ECO:0000256" key="8">
    <source>
        <dbReference type="PROSITE-ProRule" id="PRU00282"/>
    </source>
</evidence>
<protein>
    <recommendedName>
        <fullName evidence="12">Mitochondrial carrier protein</fullName>
    </recommendedName>
</protein>
<dbReference type="InterPro" id="IPR002067">
    <property type="entry name" value="MCP"/>
</dbReference>
<keyword evidence="5" id="KW-0677">Repeat</keyword>
<dbReference type="InterPro" id="IPR018108">
    <property type="entry name" value="MCP_transmembrane"/>
</dbReference>
<dbReference type="OrthoDB" id="10253709at2759"/>
<dbReference type="PANTHER" id="PTHR45667">
    <property type="entry name" value="S-ADENOSYLMETHIONINE MITOCHONDRIAL CARRIER PROTEIN"/>
    <property type="match status" value="1"/>
</dbReference>
<evidence type="ECO:0000256" key="5">
    <source>
        <dbReference type="ARBA" id="ARBA00022737"/>
    </source>
</evidence>
<dbReference type="PROSITE" id="PS50920">
    <property type="entry name" value="SOLCAR"/>
    <property type="match status" value="2"/>
</dbReference>
<name>A0A388LGI6_CHABU</name>
<keyword evidence="11" id="KW-1185">Reference proteome</keyword>
<evidence type="ECO:0000256" key="1">
    <source>
        <dbReference type="ARBA" id="ARBA00004141"/>
    </source>
</evidence>
<accession>A0A388LGI6</accession>
<organism evidence="10 11">
    <name type="scientific">Chara braunii</name>
    <name type="common">Braun's stonewort</name>
    <dbReference type="NCBI Taxonomy" id="69332"/>
    <lineage>
        <taxon>Eukaryota</taxon>
        <taxon>Viridiplantae</taxon>
        <taxon>Streptophyta</taxon>
        <taxon>Charophyceae</taxon>
        <taxon>Charales</taxon>
        <taxon>Characeae</taxon>
        <taxon>Chara</taxon>
    </lineage>
</organism>
<evidence type="ECO:0000256" key="2">
    <source>
        <dbReference type="ARBA" id="ARBA00006375"/>
    </source>
</evidence>
<evidence type="ECO:0000256" key="9">
    <source>
        <dbReference type="RuleBase" id="RU000488"/>
    </source>
</evidence>
<dbReference type="GO" id="GO:0016020">
    <property type="term" value="C:membrane"/>
    <property type="evidence" value="ECO:0007669"/>
    <property type="project" value="UniProtKB-SubCell"/>
</dbReference>
<evidence type="ECO:0000256" key="7">
    <source>
        <dbReference type="ARBA" id="ARBA00023136"/>
    </source>
</evidence>
<dbReference type="EMBL" id="BFEA01000374">
    <property type="protein sequence ID" value="GBG81440.1"/>
    <property type="molecule type" value="Genomic_DNA"/>
</dbReference>
<gene>
    <name evidence="10" type="ORF">CBR_g32117</name>
</gene>
<proteinExistence type="inferred from homology"/>
<evidence type="ECO:0000256" key="6">
    <source>
        <dbReference type="ARBA" id="ARBA00022989"/>
    </source>
</evidence>
<feature type="repeat" description="Solcar" evidence="8">
    <location>
        <begin position="169"/>
        <end position="257"/>
    </location>
</feature>
<dbReference type="AlphaFoldDB" id="A0A388LGI6"/>
<dbReference type="Gene3D" id="1.50.40.10">
    <property type="entry name" value="Mitochondrial carrier domain"/>
    <property type="match status" value="2"/>
</dbReference>
<keyword evidence="7 8" id="KW-0472">Membrane</keyword>